<keyword evidence="3" id="KW-0963">Cytoplasm</keyword>
<name>A0A975XEE3_9BURK</name>
<dbReference type="GO" id="GO:0007165">
    <property type="term" value="P:signal transduction"/>
    <property type="evidence" value="ECO:0007669"/>
    <property type="project" value="InterPro"/>
</dbReference>
<dbReference type="GO" id="GO:0005829">
    <property type="term" value="C:cytosol"/>
    <property type="evidence" value="ECO:0007669"/>
    <property type="project" value="TreeGrafter"/>
</dbReference>
<feature type="domain" description="CheW-like" evidence="5">
    <location>
        <begin position="102"/>
        <end position="246"/>
    </location>
</feature>
<feature type="region of interest" description="Disordered" evidence="4">
    <location>
        <begin position="1"/>
        <end position="20"/>
    </location>
</feature>
<evidence type="ECO:0000256" key="1">
    <source>
        <dbReference type="ARBA" id="ARBA00004496"/>
    </source>
</evidence>
<protein>
    <recommendedName>
        <fullName evidence="2">Chemotaxis protein CheW</fullName>
    </recommendedName>
</protein>
<comment type="subcellular location">
    <subcellularLocation>
        <location evidence="1">Cytoplasm</location>
    </subcellularLocation>
</comment>
<evidence type="ECO:0000256" key="3">
    <source>
        <dbReference type="ARBA" id="ARBA00022490"/>
    </source>
</evidence>
<dbReference type="InterPro" id="IPR002545">
    <property type="entry name" value="CheW-lke_dom"/>
</dbReference>
<dbReference type="PANTHER" id="PTHR22617:SF45">
    <property type="entry name" value="CHEMOTAXIS PROTEIN CHEW"/>
    <property type="match status" value="1"/>
</dbReference>
<feature type="compositionally biased region" description="Polar residues" evidence="4">
    <location>
        <begin position="11"/>
        <end position="20"/>
    </location>
</feature>
<accession>A0A975XEE3</accession>
<evidence type="ECO:0000256" key="4">
    <source>
        <dbReference type="SAM" id="MobiDB-lite"/>
    </source>
</evidence>
<dbReference type="Proteomes" id="UP000256780">
    <property type="component" value="Chromosome CBM2587_b"/>
</dbReference>
<gene>
    <name evidence="6" type="ORF">CBM2587_B90189</name>
</gene>
<dbReference type="InterPro" id="IPR036061">
    <property type="entry name" value="CheW-like_dom_sf"/>
</dbReference>
<dbReference type="PROSITE" id="PS50851">
    <property type="entry name" value="CHEW"/>
    <property type="match status" value="1"/>
</dbReference>
<dbReference type="SMART" id="SM00260">
    <property type="entry name" value="CheW"/>
    <property type="match status" value="1"/>
</dbReference>
<dbReference type="EMBL" id="OFSQ01000038">
    <property type="protein sequence ID" value="SOY67739.1"/>
    <property type="molecule type" value="Genomic_DNA"/>
</dbReference>
<evidence type="ECO:0000256" key="2">
    <source>
        <dbReference type="ARBA" id="ARBA00021483"/>
    </source>
</evidence>
<dbReference type="Gene3D" id="2.40.50.180">
    <property type="entry name" value="CheA-289, Domain 4"/>
    <property type="match status" value="1"/>
</dbReference>
<organism evidence="6 7">
    <name type="scientific">Cupriavidus taiwanensis</name>
    <dbReference type="NCBI Taxonomy" id="164546"/>
    <lineage>
        <taxon>Bacteria</taxon>
        <taxon>Pseudomonadati</taxon>
        <taxon>Pseudomonadota</taxon>
        <taxon>Betaproteobacteria</taxon>
        <taxon>Burkholderiales</taxon>
        <taxon>Burkholderiaceae</taxon>
        <taxon>Cupriavidus</taxon>
    </lineage>
</organism>
<dbReference type="SUPFAM" id="SSF50341">
    <property type="entry name" value="CheW-like"/>
    <property type="match status" value="1"/>
</dbReference>
<comment type="caution">
    <text evidence="6">The sequence shown here is derived from an EMBL/GenBank/DDBJ whole genome shotgun (WGS) entry which is preliminary data.</text>
</comment>
<dbReference type="GO" id="GO:0006935">
    <property type="term" value="P:chemotaxis"/>
    <property type="evidence" value="ECO:0007669"/>
    <property type="project" value="InterPro"/>
</dbReference>
<reference evidence="6 7" key="1">
    <citation type="submission" date="2018-01" db="EMBL/GenBank/DDBJ databases">
        <authorList>
            <person name="Clerissi C."/>
        </authorList>
    </citation>
    <scope>NUCLEOTIDE SEQUENCE [LARGE SCALE GENOMIC DNA]</scope>
    <source>
        <strain evidence="6">Cupriavidus sp. LMG 19464</strain>
    </source>
</reference>
<dbReference type="PANTHER" id="PTHR22617">
    <property type="entry name" value="CHEMOTAXIS SENSOR HISTIDINE KINASE-RELATED"/>
    <property type="match status" value="1"/>
</dbReference>
<dbReference type="Gene3D" id="2.30.30.40">
    <property type="entry name" value="SH3 Domains"/>
    <property type="match status" value="1"/>
</dbReference>
<evidence type="ECO:0000313" key="7">
    <source>
        <dbReference type="Proteomes" id="UP000256780"/>
    </source>
</evidence>
<proteinExistence type="predicted"/>
<evidence type="ECO:0000313" key="6">
    <source>
        <dbReference type="EMBL" id="SOY67739.1"/>
    </source>
</evidence>
<dbReference type="Pfam" id="PF01584">
    <property type="entry name" value="CheW"/>
    <property type="match status" value="1"/>
</dbReference>
<dbReference type="AlphaFoldDB" id="A0A975XEE3"/>
<dbReference type="InterPro" id="IPR039315">
    <property type="entry name" value="CheW"/>
</dbReference>
<evidence type="ECO:0000259" key="5">
    <source>
        <dbReference type="PROSITE" id="PS50851"/>
    </source>
</evidence>
<sequence>MTAPPACASARSATPASTMAETPVHPFATVVRAEVDDCWRRIGVRGDGSCPALAEHAHCRNCPTYAQAAAMLLDARQLEQDLQDLPEAAGADSHGSTDSATALACLVFRIGDEWLALPTAALGEVTAPCPVHSLPHRRDAAVLGLAAVRGNLLACLSLAHLFDAGAARAEPDAAGSRFLVLGQGRAAIALPVAEVSGIVRVQRAALLPLPATLARGSARYTQALFLDHGRSVGLLDAAQVRQALARSLA</sequence>